<gene>
    <name evidence="1" type="ORF">HETIRDRAFT_145420</name>
</gene>
<dbReference type="EMBL" id="KI925454">
    <property type="protein sequence ID" value="ETW87306.1"/>
    <property type="molecule type" value="Genomic_DNA"/>
</dbReference>
<accession>W4KQJ6</accession>
<organism evidence="1 2">
    <name type="scientific">Heterobasidion irregulare (strain TC 32-1)</name>
    <dbReference type="NCBI Taxonomy" id="747525"/>
    <lineage>
        <taxon>Eukaryota</taxon>
        <taxon>Fungi</taxon>
        <taxon>Dikarya</taxon>
        <taxon>Basidiomycota</taxon>
        <taxon>Agaricomycotina</taxon>
        <taxon>Agaricomycetes</taxon>
        <taxon>Russulales</taxon>
        <taxon>Bondarzewiaceae</taxon>
        <taxon>Heterobasidion</taxon>
        <taxon>Heterobasidion annosum species complex</taxon>
    </lineage>
</organism>
<name>W4KQJ6_HETIT</name>
<reference evidence="1 2" key="1">
    <citation type="journal article" date="2012" name="New Phytol.">
        <title>Insight into trade-off between wood decay and parasitism from the genome of a fungal forest pathogen.</title>
        <authorList>
            <person name="Olson A."/>
            <person name="Aerts A."/>
            <person name="Asiegbu F."/>
            <person name="Belbahri L."/>
            <person name="Bouzid O."/>
            <person name="Broberg A."/>
            <person name="Canback B."/>
            <person name="Coutinho P.M."/>
            <person name="Cullen D."/>
            <person name="Dalman K."/>
            <person name="Deflorio G."/>
            <person name="van Diepen L.T."/>
            <person name="Dunand C."/>
            <person name="Duplessis S."/>
            <person name="Durling M."/>
            <person name="Gonthier P."/>
            <person name="Grimwood J."/>
            <person name="Fossdal C.G."/>
            <person name="Hansson D."/>
            <person name="Henrissat B."/>
            <person name="Hietala A."/>
            <person name="Himmelstrand K."/>
            <person name="Hoffmeister D."/>
            <person name="Hogberg N."/>
            <person name="James T.Y."/>
            <person name="Karlsson M."/>
            <person name="Kohler A."/>
            <person name="Kues U."/>
            <person name="Lee Y.H."/>
            <person name="Lin Y.C."/>
            <person name="Lind M."/>
            <person name="Lindquist E."/>
            <person name="Lombard V."/>
            <person name="Lucas S."/>
            <person name="Lunden K."/>
            <person name="Morin E."/>
            <person name="Murat C."/>
            <person name="Park J."/>
            <person name="Raffaello T."/>
            <person name="Rouze P."/>
            <person name="Salamov A."/>
            <person name="Schmutz J."/>
            <person name="Solheim H."/>
            <person name="Stahlberg J."/>
            <person name="Velez H."/>
            <person name="de Vries R.P."/>
            <person name="Wiebenga A."/>
            <person name="Woodward S."/>
            <person name="Yakovlev I."/>
            <person name="Garbelotto M."/>
            <person name="Martin F."/>
            <person name="Grigoriev I.V."/>
            <person name="Stenlid J."/>
        </authorList>
    </citation>
    <scope>NUCLEOTIDE SEQUENCE [LARGE SCALE GENOMIC DNA]</scope>
    <source>
        <strain evidence="1 2">TC 32-1</strain>
    </source>
</reference>
<dbReference type="GeneID" id="20667081"/>
<evidence type="ECO:0000313" key="2">
    <source>
        <dbReference type="Proteomes" id="UP000030671"/>
    </source>
</evidence>
<dbReference type="RefSeq" id="XP_009541223.1">
    <property type="nucleotide sequence ID" value="XM_009542928.1"/>
</dbReference>
<keyword evidence="2" id="KW-1185">Reference proteome</keyword>
<dbReference type="KEGG" id="hir:HETIRDRAFT_145420"/>
<dbReference type="Proteomes" id="UP000030671">
    <property type="component" value="Unassembled WGS sequence"/>
</dbReference>
<proteinExistence type="predicted"/>
<feature type="non-terminal residue" evidence="1">
    <location>
        <position position="1"/>
    </location>
</feature>
<sequence>MQIFVSFSYKRLSSTMKVSNMPALQFGGVRKESWKVPDVPSGLQSHCVFICHRARRFRRLYQW</sequence>
<dbReference type="AlphaFoldDB" id="W4KQJ6"/>
<dbReference type="InParanoid" id="W4KQJ6"/>
<evidence type="ECO:0000313" key="1">
    <source>
        <dbReference type="EMBL" id="ETW87306.1"/>
    </source>
</evidence>
<dbReference type="HOGENOM" id="CLU_2886060_0_0_1"/>
<protein>
    <submittedName>
        <fullName evidence="1">Uncharacterized protein</fullName>
    </submittedName>
</protein>